<dbReference type="InterPro" id="IPR007374">
    <property type="entry name" value="ASCH_domain"/>
</dbReference>
<dbReference type="Gene3D" id="3.10.400.10">
    <property type="entry name" value="Sulfate adenylyltransferase"/>
    <property type="match status" value="1"/>
</dbReference>
<proteinExistence type="predicted"/>
<evidence type="ECO:0000313" key="2">
    <source>
        <dbReference type="EMBL" id="MFC2925705.1"/>
    </source>
</evidence>
<dbReference type="SUPFAM" id="SSF88697">
    <property type="entry name" value="PUA domain-like"/>
    <property type="match status" value="1"/>
</dbReference>
<evidence type="ECO:0000313" key="3">
    <source>
        <dbReference type="Proteomes" id="UP001595379"/>
    </source>
</evidence>
<dbReference type="CDD" id="cd06553">
    <property type="entry name" value="ASCH_Ef3133_like"/>
    <property type="match status" value="1"/>
</dbReference>
<evidence type="ECO:0000259" key="1">
    <source>
        <dbReference type="SMART" id="SM01022"/>
    </source>
</evidence>
<accession>A0ABV6ZW80</accession>
<feature type="domain" description="ASCH" evidence="1">
    <location>
        <begin position="25"/>
        <end position="148"/>
    </location>
</feature>
<dbReference type="PANTHER" id="PTHR39203:SF1">
    <property type="entry name" value="CYTOPLASMIC PROTEIN"/>
    <property type="match status" value="1"/>
</dbReference>
<keyword evidence="3" id="KW-1185">Reference proteome</keyword>
<dbReference type="InterPro" id="IPR015947">
    <property type="entry name" value="PUA-like_sf"/>
</dbReference>
<comment type="caution">
    <text evidence="2">The sequence shown here is derived from an EMBL/GenBank/DDBJ whole genome shotgun (WGS) entry which is preliminary data.</text>
</comment>
<dbReference type="PANTHER" id="PTHR39203">
    <property type="entry name" value="CYTOPLASMIC PROTEIN-RELATED"/>
    <property type="match status" value="1"/>
</dbReference>
<dbReference type="PIRSF" id="PIRSF021320">
    <property type="entry name" value="DUF984"/>
    <property type="match status" value="1"/>
</dbReference>
<dbReference type="RefSeq" id="WP_343165655.1">
    <property type="nucleotide sequence ID" value="NZ_JBHRSV010000007.1"/>
</dbReference>
<gene>
    <name evidence="2" type="ORF">ACFOOR_06270</name>
</gene>
<sequence length="152" mass="17157">MSNLPPEALAFFAQTGLPGTPRGFDGFGDSPELMDELLDLVLHGPKRATCALARWYENDPDGLPKPGDLWVIHDGAKRPRAVIRTTSVEVKPVREADAQFAWDEGEGDRSFEWWLDAHEAYWRREAARHGFTYSRDLDAVFERFELAWPAGG</sequence>
<reference evidence="3" key="1">
    <citation type="journal article" date="2019" name="Int. J. Syst. Evol. Microbiol.">
        <title>The Global Catalogue of Microorganisms (GCM) 10K type strain sequencing project: providing services to taxonomists for standard genome sequencing and annotation.</title>
        <authorList>
            <consortium name="The Broad Institute Genomics Platform"/>
            <consortium name="The Broad Institute Genome Sequencing Center for Infectious Disease"/>
            <person name="Wu L."/>
            <person name="Ma J."/>
        </authorList>
    </citation>
    <scope>NUCLEOTIDE SEQUENCE [LARGE SCALE GENOMIC DNA]</scope>
    <source>
        <strain evidence="3">KCTC 52487</strain>
    </source>
</reference>
<name>A0ABV6ZW80_9PROT</name>
<dbReference type="SMART" id="SM01022">
    <property type="entry name" value="ASCH"/>
    <property type="match status" value="1"/>
</dbReference>
<organism evidence="2 3">
    <name type="scientific">Hyphobacterium vulgare</name>
    <dbReference type="NCBI Taxonomy" id="1736751"/>
    <lineage>
        <taxon>Bacteria</taxon>
        <taxon>Pseudomonadati</taxon>
        <taxon>Pseudomonadota</taxon>
        <taxon>Alphaproteobacteria</taxon>
        <taxon>Maricaulales</taxon>
        <taxon>Maricaulaceae</taxon>
        <taxon>Hyphobacterium</taxon>
    </lineage>
</organism>
<dbReference type="InterPro" id="IPR009326">
    <property type="entry name" value="DUF984"/>
</dbReference>
<dbReference type="EMBL" id="JBHRSV010000007">
    <property type="protein sequence ID" value="MFC2925705.1"/>
    <property type="molecule type" value="Genomic_DNA"/>
</dbReference>
<dbReference type="Pfam" id="PF04266">
    <property type="entry name" value="ASCH"/>
    <property type="match status" value="1"/>
</dbReference>
<protein>
    <submittedName>
        <fullName evidence="2">ASCH domain-containing protein</fullName>
    </submittedName>
</protein>
<dbReference type="Proteomes" id="UP001595379">
    <property type="component" value="Unassembled WGS sequence"/>
</dbReference>